<evidence type="ECO:0000313" key="2">
    <source>
        <dbReference type="Proteomes" id="UP000219068"/>
    </source>
</evidence>
<dbReference type="AlphaFoldDB" id="A0A285TSP6"/>
<accession>A0A285TSP6</accession>
<dbReference type="Proteomes" id="UP000219068">
    <property type="component" value="Unassembled WGS sequence"/>
</dbReference>
<evidence type="ECO:0000313" key="1">
    <source>
        <dbReference type="EMBL" id="SOC26015.1"/>
    </source>
</evidence>
<dbReference type="RefSeq" id="WP_097052609.1">
    <property type="nucleotide sequence ID" value="NZ_OBMM01000005.1"/>
</dbReference>
<dbReference type="EMBL" id="OBMM01000005">
    <property type="protein sequence ID" value="SOC26015.1"/>
    <property type="molecule type" value="Genomic_DNA"/>
</dbReference>
<organism evidence="1 2">
    <name type="scientific">Thalassospira xiamenensis</name>
    <dbReference type="NCBI Taxonomy" id="220697"/>
    <lineage>
        <taxon>Bacteria</taxon>
        <taxon>Pseudomonadati</taxon>
        <taxon>Pseudomonadota</taxon>
        <taxon>Alphaproteobacteria</taxon>
        <taxon>Rhodospirillales</taxon>
        <taxon>Thalassospiraceae</taxon>
        <taxon>Thalassospira</taxon>
    </lineage>
</organism>
<name>A0A285TSP6_9PROT</name>
<sequence length="426" mass="47273">MPSPYHPLQEKGGRTSKTSGRIGIDHLLGDLNNIPNLIVAAAINHVNLNKPGANFDAIAISGSSGYLNPANHYLLLRKLAKSFLGTMGDRMDEITGRSGYRDKFFQEMGGKEAVTTGNASFPRLVDLSVTGTFIQQALQDTHYVLCISKAHSNDETRRKLETAKSKKLEDRPVLLGPIAYIDGRLCATMLKCNLTNTLLRELQLDIQNRFGVSVPPIKLNENIAMAKLSSWETLRGLQHSFYATEKDGLVLVDLGAHTDKELEARLRDLGFTKVPLQRKMSAPLLKDNARAVLLTLREKGVSLCPNLVRRIEEALDLLFIPGASFRGRITMKDGWLGSDGRRSAAVRVQTNDPLNVGNTFKYNEEFVITQPHEVIIKLTDSTVDRLEGVIREGQLNVSPDVEYHIHTLKQKRSLEASSVTPQVIRC</sequence>
<gene>
    <name evidence="1" type="ORF">SAMN05428964_10529</name>
</gene>
<reference evidence="1 2" key="1">
    <citation type="submission" date="2017-08" db="EMBL/GenBank/DDBJ databases">
        <authorList>
            <person name="de Groot N.N."/>
        </authorList>
    </citation>
    <scope>NUCLEOTIDE SEQUENCE [LARGE SCALE GENOMIC DNA]</scope>
    <source>
        <strain evidence="1 2">USBA 78</strain>
    </source>
</reference>
<proteinExistence type="predicted"/>
<protein>
    <submittedName>
        <fullName evidence="1">Uncharacterized protein</fullName>
    </submittedName>
</protein>